<dbReference type="OrthoDB" id="7390714at2"/>
<evidence type="ECO:0000313" key="4">
    <source>
        <dbReference type="EMBL" id="KHK89329.1"/>
    </source>
</evidence>
<comment type="caution">
    <text evidence="4">The sequence shown here is derived from an EMBL/GenBank/DDBJ whole genome shotgun (WGS) entry which is preliminary data.</text>
</comment>
<feature type="region of interest" description="Disordered" evidence="1">
    <location>
        <begin position="113"/>
        <end position="178"/>
    </location>
</feature>
<dbReference type="STRING" id="1348853.LK12_19485"/>
<feature type="domain" description="SPOR" evidence="3">
    <location>
        <begin position="174"/>
        <end position="255"/>
    </location>
</feature>
<organism evidence="4 5">
    <name type="scientific">Novosphingobium malaysiense</name>
    <dbReference type="NCBI Taxonomy" id="1348853"/>
    <lineage>
        <taxon>Bacteria</taxon>
        <taxon>Pseudomonadati</taxon>
        <taxon>Pseudomonadota</taxon>
        <taxon>Alphaproteobacteria</taxon>
        <taxon>Sphingomonadales</taxon>
        <taxon>Sphingomonadaceae</taxon>
        <taxon>Novosphingobium</taxon>
    </lineage>
</organism>
<gene>
    <name evidence="4" type="ORF">LK12_19485</name>
</gene>
<dbReference type="InterPro" id="IPR007730">
    <property type="entry name" value="SPOR-like_dom"/>
</dbReference>
<keyword evidence="5" id="KW-1185">Reference proteome</keyword>
<dbReference type="EMBL" id="JTDI01000007">
    <property type="protein sequence ID" value="KHK89329.1"/>
    <property type="molecule type" value="Genomic_DNA"/>
</dbReference>
<keyword evidence="2" id="KW-0812">Transmembrane</keyword>
<evidence type="ECO:0000313" key="5">
    <source>
        <dbReference type="Proteomes" id="UP000031057"/>
    </source>
</evidence>
<protein>
    <submittedName>
        <fullName evidence="4">Sporulation protein</fullName>
    </submittedName>
</protein>
<evidence type="ECO:0000256" key="1">
    <source>
        <dbReference type="SAM" id="MobiDB-lite"/>
    </source>
</evidence>
<dbReference type="Proteomes" id="UP000031057">
    <property type="component" value="Unassembled WGS sequence"/>
</dbReference>
<keyword evidence="2" id="KW-1133">Transmembrane helix</keyword>
<evidence type="ECO:0000256" key="2">
    <source>
        <dbReference type="SAM" id="Phobius"/>
    </source>
</evidence>
<feature type="compositionally biased region" description="Basic and acidic residues" evidence="1">
    <location>
        <begin position="1"/>
        <end position="25"/>
    </location>
</feature>
<name>A0A0B1ZE37_9SPHN</name>
<feature type="transmembrane region" description="Helical" evidence="2">
    <location>
        <begin position="75"/>
        <end position="96"/>
    </location>
</feature>
<feature type="region of interest" description="Disordered" evidence="1">
    <location>
        <begin position="1"/>
        <end position="37"/>
    </location>
</feature>
<dbReference type="RefSeq" id="WP_039287989.1">
    <property type="nucleotide sequence ID" value="NZ_JTDI01000007.1"/>
</dbReference>
<keyword evidence="2" id="KW-0472">Membrane</keyword>
<sequence>MAILDTGREGSHEDPEFAGQERPEGEPQELSGEAPAKFEQTQQLELGDEDVRLPWLEGDDDEFEDQDGPGIGQGLLLVLLGLVAIGAIVGGLFWVLGKNSDEALVADGGVISAPKEPYKTKPENPGGEVVDGTGDTSFAVAEGQSRPPQIEEKDEGPKPGFDSVGKSAAQPSEPAEPAGVGVQVGAYMSKDSAEAGWNALKSQYPPLAEMSHRVIKGQADIGTVYRLQAVPGGLSAARSLCQGMKDAGLACQVKD</sequence>
<evidence type="ECO:0000259" key="3">
    <source>
        <dbReference type="PROSITE" id="PS51724"/>
    </source>
</evidence>
<dbReference type="AlphaFoldDB" id="A0A0B1ZE37"/>
<dbReference type="GO" id="GO:0042834">
    <property type="term" value="F:peptidoglycan binding"/>
    <property type="evidence" value="ECO:0007669"/>
    <property type="project" value="InterPro"/>
</dbReference>
<feature type="compositionally biased region" description="Low complexity" evidence="1">
    <location>
        <begin position="167"/>
        <end position="178"/>
    </location>
</feature>
<proteinExistence type="predicted"/>
<dbReference type="PROSITE" id="PS51724">
    <property type="entry name" value="SPOR"/>
    <property type="match status" value="1"/>
</dbReference>
<reference evidence="4 5" key="1">
    <citation type="submission" date="2014-10" db="EMBL/GenBank/DDBJ databases">
        <title>Genome sequence of Novosphingobium malaysiense MUSC 273(T).</title>
        <authorList>
            <person name="Lee L.-H."/>
        </authorList>
    </citation>
    <scope>NUCLEOTIDE SEQUENCE [LARGE SCALE GENOMIC DNA]</scope>
    <source>
        <strain evidence="4 5">MUSC 273</strain>
    </source>
</reference>
<accession>A0A0B1ZE37</accession>
<dbReference type="Pfam" id="PF05036">
    <property type="entry name" value="SPOR"/>
    <property type="match status" value="1"/>
</dbReference>